<dbReference type="SUPFAM" id="SSF56436">
    <property type="entry name" value="C-type lectin-like"/>
    <property type="match status" value="1"/>
</dbReference>
<dbReference type="RefSeq" id="WP_212529858.1">
    <property type="nucleotide sequence ID" value="NZ_JAGSOG010000092.1"/>
</dbReference>
<dbReference type="AlphaFoldDB" id="A0A941IPP4"/>
<name>A0A941IPP4_9ACTN</name>
<proteinExistence type="predicted"/>
<gene>
    <name evidence="1" type="ORF">KDL01_18970</name>
</gene>
<accession>A0A941IPP4</accession>
<dbReference type="Gene3D" id="3.90.1580.10">
    <property type="entry name" value="paralog of FGE (formylglycine-generating enzyme)"/>
    <property type="match status" value="1"/>
</dbReference>
<protein>
    <submittedName>
        <fullName evidence="1">Uncharacterized protein</fullName>
    </submittedName>
</protein>
<organism evidence="1 2">
    <name type="scientific">Actinospica durhamensis</name>
    <dbReference type="NCBI Taxonomy" id="1508375"/>
    <lineage>
        <taxon>Bacteria</taxon>
        <taxon>Bacillati</taxon>
        <taxon>Actinomycetota</taxon>
        <taxon>Actinomycetes</taxon>
        <taxon>Catenulisporales</taxon>
        <taxon>Actinospicaceae</taxon>
        <taxon>Actinospica</taxon>
    </lineage>
</organism>
<dbReference type="Proteomes" id="UP000675781">
    <property type="component" value="Unassembled WGS sequence"/>
</dbReference>
<evidence type="ECO:0000313" key="2">
    <source>
        <dbReference type="Proteomes" id="UP000675781"/>
    </source>
</evidence>
<keyword evidence="2" id="KW-1185">Reference proteome</keyword>
<reference evidence="1" key="1">
    <citation type="submission" date="2021-04" db="EMBL/GenBank/DDBJ databases">
        <title>Genome based classification of Actinospica acidithermotolerans sp. nov., an actinobacterium isolated from an Indonesian hot spring.</title>
        <authorList>
            <person name="Kusuma A.B."/>
            <person name="Putra K.E."/>
            <person name="Nafisah S."/>
            <person name="Loh J."/>
            <person name="Nouioui I."/>
            <person name="Goodfellow M."/>
        </authorList>
    </citation>
    <scope>NUCLEOTIDE SEQUENCE</scope>
    <source>
        <strain evidence="1">CSCA 57</strain>
    </source>
</reference>
<dbReference type="InterPro" id="IPR042095">
    <property type="entry name" value="SUMF_sf"/>
</dbReference>
<sequence>MYLADLSLTDWRTLDAAGAARFAQEAADQVDGRVLDVRAVAYFGTPLHQVLIERDGERYALIPGGTGVVGYDVEQWRPPPGLLATYRDQTLGGGFGFQADPRELLGELLSPLRAVSLPTLLIAVAHERLTAPVEETPALLAKRGLRMPSPDEWEHACGAGAATLWWWGEQCPDRSPYGDAAGPQHRTNAFGLRIARDTYDAELTSELSVIKGGDGGESVCGGYGSFVQWLTLATANRNPGAARFVHGPDGEALYEDFSVRPVLELV</sequence>
<dbReference type="InterPro" id="IPR016187">
    <property type="entry name" value="CTDL_fold"/>
</dbReference>
<comment type="caution">
    <text evidence="1">The sequence shown here is derived from an EMBL/GenBank/DDBJ whole genome shotgun (WGS) entry which is preliminary data.</text>
</comment>
<evidence type="ECO:0000313" key="1">
    <source>
        <dbReference type="EMBL" id="MBR7835364.1"/>
    </source>
</evidence>
<dbReference type="EMBL" id="JAGSOG010000092">
    <property type="protein sequence ID" value="MBR7835364.1"/>
    <property type="molecule type" value="Genomic_DNA"/>
</dbReference>